<evidence type="ECO:0000313" key="3">
    <source>
        <dbReference type="EMBL" id="ADD96328.1"/>
    </source>
</evidence>
<feature type="region of interest" description="Disordered" evidence="1">
    <location>
        <begin position="18"/>
        <end position="40"/>
    </location>
</feature>
<name>D6PKS7_9ZZZZ</name>
<dbReference type="Pfam" id="PF11160">
    <property type="entry name" value="Hva1_TUDOR"/>
    <property type="match status" value="1"/>
</dbReference>
<protein>
    <recommendedName>
        <fullName evidence="2">Hypervirulence associated protein TUDOR domain-containing protein</fullName>
    </recommendedName>
</protein>
<feature type="compositionally biased region" description="Basic residues" evidence="1">
    <location>
        <begin position="25"/>
        <end position="40"/>
    </location>
</feature>
<proteinExistence type="predicted"/>
<feature type="non-terminal residue" evidence="3">
    <location>
        <position position="98"/>
    </location>
</feature>
<dbReference type="AlphaFoldDB" id="D6PKS7"/>
<evidence type="ECO:0000256" key="1">
    <source>
        <dbReference type="SAM" id="MobiDB-lite"/>
    </source>
</evidence>
<dbReference type="InterPro" id="IPR021331">
    <property type="entry name" value="Hva1_TUDOR"/>
</dbReference>
<reference evidence="3" key="1">
    <citation type="journal article" date="2010" name="ISME J.">
        <title>Metagenome of the Mediterranean deep chlorophyll maximum studied by direct and fosmid library 454 pyrosequencing.</title>
        <authorList>
            <person name="Ghai R."/>
            <person name="Martin-Cuadrado A.B."/>
            <person name="Molto A.G."/>
            <person name="Heredia I.G."/>
            <person name="Cabrera R."/>
            <person name="Martin J."/>
            <person name="Verdu M."/>
            <person name="Deschamps P."/>
            <person name="Moreira D."/>
            <person name="Lopez-Garcia P."/>
            <person name="Mira A."/>
            <person name="Rodriguez-Valera F."/>
        </authorList>
    </citation>
    <scope>NUCLEOTIDE SEQUENCE</scope>
</reference>
<feature type="domain" description="Hypervirulence associated protein TUDOR" evidence="2">
    <location>
        <begin position="39"/>
        <end position="98"/>
    </location>
</feature>
<sequence>MGYTFKVQTYDESKPKAENCEVKPKTSKKKTKKIKMKKGSRVSWMYGGKRTFGKITGSGGTRATIKGPSGGAVTRVGTKEDPIVRIVSESTGNAVLKK</sequence>
<evidence type="ECO:0000259" key="2">
    <source>
        <dbReference type="Pfam" id="PF11160"/>
    </source>
</evidence>
<dbReference type="EMBL" id="GU943133">
    <property type="protein sequence ID" value="ADD96328.1"/>
    <property type="molecule type" value="Genomic_DNA"/>
</dbReference>
<organism evidence="3">
    <name type="scientific">uncultured organism MedDCM-OCT-S08-C700</name>
    <dbReference type="NCBI Taxonomy" id="743641"/>
    <lineage>
        <taxon>unclassified sequences</taxon>
        <taxon>environmental samples</taxon>
    </lineage>
</organism>
<accession>D6PKS7</accession>